<dbReference type="EC" id="2.7.7.7" evidence="1"/>
<dbReference type="Pfam" id="PF17657">
    <property type="entry name" value="DNA_pol3_finger"/>
    <property type="match status" value="1"/>
</dbReference>
<dbReference type="PANTHER" id="PTHR32294">
    <property type="entry name" value="DNA POLYMERASE III SUBUNIT ALPHA"/>
    <property type="match status" value="1"/>
</dbReference>
<dbReference type="InterPro" id="IPR041931">
    <property type="entry name" value="DNA_pol3_alpha_thumb_dom"/>
</dbReference>
<dbReference type="InterPro" id="IPR004805">
    <property type="entry name" value="DnaE2/DnaE/PolC"/>
</dbReference>
<dbReference type="InterPro" id="IPR040982">
    <property type="entry name" value="DNA_pol3_finger"/>
</dbReference>
<evidence type="ECO:0000259" key="8">
    <source>
        <dbReference type="SMART" id="SM00481"/>
    </source>
</evidence>
<dbReference type="Proteomes" id="UP000823757">
    <property type="component" value="Unassembled WGS sequence"/>
</dbReference>
<protein>
    <recommendedName>
        <fullName evidence="2">DNA polymerase III subunit alpha</fullName>
        <ecNumber evidence="1">2.7.7.7</ecNumber>
    </recommendedName>
</protein>
<dbReference type="AlphaFoldDB" id="A0A9D9IN71"/>
<keyword evidence="4 9" id="KW-0548">Nucleotidyltransferase</keyword>
<reference evidence="9" key="2">
    <citation type="journal article" date="2021" name="PeerJ">
        <title>Extensive microbial diversity within the chicken gut microbiome revealed by metagenomics and culture.</title>
        <authorList>
            <person name="Gilroy R."/>
            <person name="Ravi A."/>
            <person name="Getino M."/>
            <person name="Pursley I."/>
            <person name="Horton D.L."/>
            <person name="Alikhan N.F."/>
            <person name="Baker D."/>
            <person name="Gharbi K."/>
            <person name="Hall N."/>
            <person name="Watson M."/>
            <person name="Adriaenssens E.M."/>
            <person name="Foster-Nyarko E."/>
            <person name="Jarju S."/>
            <person name="Secka A."/>
            <person name="Antonio M."/>
            <person name="Oren A."/>
            <person name="Chaudhuri R.R."/>
            <person name="La Ragione R."/>
            <person name="Hildebrand F."/>
            <person name="Pallen M.J."/>
        </authorList>
    </citation>
    <scope>NUCLEOTIDE SEQUENCE</scope>
    <source>
        <strain evidence="9">B1-13419</strain>
    </source>
</reference>
<gene>
    <name evidence="9" type="primary">dnaE</name>
    <name evidence="9" type="ORF">IAB91_05300</name>
</gene>
<dbReference type="InterPro" id="IPR003141">
    <property type="entry name" value="Pol/His_phosphatase_N"/>
</dbReference>
<dbReference type="NCBIfam" id="TIGR00594">
    <property type="entry name" value="polc"/>
    <property type="match status" value="1"/>
</dbReference>
<dbReference type="InterPro" id="IPR011708">
    <property type="entry name" value="DNA_pol3_alpha_NTPase_dom"/>
</dbReference>
<dbReference type="Pfam" id="PF14579">
    <property type="entry name" value="HHH_6"/>
    <property type="match status" value="1"/>
</dbReference>
<evidence type="ECO:0000256" key="2">
    <source>
        <dbReference type="ARBA" id="ARBA00019114"/>
    </source>
</evidence>
<dbReference type="EMBL" id="JADIMD010000081">
    <property type="protein sequence ID" value="MBO8474688.1"/>
    <property type="molecule type" value="Genomic_DNA"/>
</dbReference>
<organism evidence="9 10">
    <name type="scientific">Candidatus Cryptobacteroides faecigallinarum</name>
    <dbReference type="NCBI Taxonomy" id="2840763"/>
    <lineage>
        <taxon>Bacteria</taxon>
        <taxon>Pseudomonadati</taxon>
        <taxon>Bacteroidota</taxon>
        <taxon>Bacteroidia</taxon>
        <taxon>Bacteroidales</taxon>
        <taxon>Candidatus Cryptobacteroides</taxon>
    </lineage>
</organism>
<keyword evidence="6" id="KW-0239">DNA-directed DNA polymerase</keyword>
<dbReference type="Gene3D" id="1.10.10.1600">
    <property type="entry name" value="Bacterial DNA polymerase III alpha subunit, thumb domain"/>
    <property type="match status" value="1"/>
</dbReference>
<evidence type="ECO:0000256" key="3">
    <source>
        <dbReference type="ARBA" id="ARBA00022679"/>
    </source>
</evidence>
<evidence type="ECO:0000313" key="9">
    <source>
        <dbReference type="EMBL" id="MBO8474688.1"/>
    </source>
</evidence>
<dbReference type="GO" id="GO:0008408">
    <property type="term" value="F:3'-5' exonuclease activity"/>
    <property type="evidence" value="ECO:0007669"/>
    <property type="project" value="InterPro"/>
</dbReference>
<evidence type="ECO:0000256" key="1">
    <source>
        <dbReference type="ARBA" id="ARBA00012417"/>
    </source>
</evidence>
<comment type="caution">
    <text evidence="9">The sequence shown here is derived from an EMBL/GenBank/DDBJ whole genome shotgun (WGS) entry which is preliminary data.</text>
</comment>
<accession>A0A9D9IN71</accession>
<keyword evidence="3 9" id="KW-0808">Transferase</keyword>
<keyword evidence="5" id="KW-0235">DNA replication</keyword>
<dbReference type="Gene3D" id="1.10.150.870">
    <property type="match status" value="1"/>
</dbReference>
<comment type="catalytic activity">
    <reaction evidence="7">
        <text>DNA(n) + a 2'-deoxyribonucleoside 5'-triphosphate = DNA(n+1) + diphosphate</text>
        <dbReference type="Rhea" id="RHEA:22508"/>
        <dbReference type="Rhea" id="RHEA-COMP:17339"/>
        <dbReference type="Rhea" id="RHEA-COMP:17340"/>
        <dbReference type="ChEBI" id="CHEBI:33019"/>
        <dbReference type="ChEBI" id="CHEBI:61560"/>
        <dbReference type="ChEBI" id="CHEBI:173112"/>
        <dbReference type="EC" id="2.7.7.7"/>
    </reaction>
</comment>
<evidence type="ECO:0000313" key="10">
    <source>
        <dbReference type="Proteomes" id="UP000823757"/>
    </source>
</evidence>
<dbReference type="CDD" id="cd12113">
    <property type="entry name" value="PHP_PolIIIA_DnaE3"/>
    <property type="match status" value="1"/>
</dbReference>
<dbReference type="SUPFAM" id="SSF89550">
    <property type="entry name" value="PHP domain-like"/>
    <property type="match status" value="1"/>
</dbReference>
<evidence type="ECO:0000256" key="4">
    <source>
        <dbReference type="ARBA" id="ARBA00022695"/>
    </source>
</evidence>
<proteinExistence type="predicted"/>
<dbReference type="NCBIfam" id="NF004226">
    <property type="entry name" value="PRK05673.1"/>
    <property type="match status" value="1"/>
</dbReference>
<name>A0A9D9IN71_9BACT</name>
<dbReference type="InterPro" id="IPR004013">
    <property type="entry name" value="PHP_dom"/>
</dbReference>
<dbReference type="Gene3D" id="3.20.20.140">
    <property type="entry name" value="Metal-dependent hydrolases"/>
    <property type="match status" value="1"/>
</dbReference>
<evidence type="ECO:0000256" key="5">
    <source>
        <dbReference type="ARBA" id="ARBA00022705"/>
    </source>
</evidence>
<dbReference type="Pfam" id="PF02811">
    <property type="entry name" value="PHP"/>
    <property type="match status" value="1"/>
</dbReference>
<feature type="domain" description="Polymerase/histidinol phosphatase N-terminal" evidence="8">
    <location>
        <begin position="4"/>
        <end position="72"/>
    </location>
</feature>
<dbReference type="GO" id="GO:0003887">
    <property type="term" value="F:DNA-directed DNA polymerase activity"/>
    <property type="evidence" value="ECO:0007669"/>
    <property type="project" value="UniProtKB-KW"/>
</dbReference>
<dbReference type="InterPro" id="IPR016195">
    <property type="entry name" value="Pol/histidinol_Pase-like"/>
</dbReference>
<dbReference type="Pfam" id="PF07733">
    <property type="entry name" value="DNA_pol3_alpha"/>
    <property type="match status" value="1"/>
</dbReference>
<dbReference type="GO" id="GO:0006260">
    <property type="term" value="P:DNA replication"/>
    <property type="evidence" value="ECO:0007669"/>
    <property type="project" value="UniProtKB-KW"/>
</dbReference>
<evidence type="ECO:0000256" key="6">
    <source>
        <dbReference type="ARBA" id="ARBA00022932"/>
    </source>
</evidence>
<dbReference type="InterPro" id="IPR029460">
    <property type="entry name" value="DNAPol_HHH"/>
</dbReference>
<sequence>MSFVHLHVHTQYSIRDGLSSIEALFNRAEELGMPGIAITDHGNMYGVKEFFKFAKKHPGIKPIIGCEIYVTQHYDHKLKDPEHKNYYHLILLAKNYDGYKNLMKIVSCGHVEGMYYRPRVSHEIVEKYSSNLICCSACVAGEIPRLVYAGNMEGAEKAVEWHKKVFGDDYYLEVQLHRTEVPGQSLELYERQKTINEGLFELAEKTGVKVLATNDVHFVRKEDGPAHDRLICLNSNSYLDTPDRMRYTQQEYLKSEEEMRALFPDHPEVIERTMEVYDKIESYEIDRDHVLPKFRIDPAFLAEKEKYLEKYKDIIDVGRCDKKGKDRGEEFTWSVAYLCHLCYEGARKRYGETLTQEQADRIEFELKTISRMGFPDYFLIVQDFIAAARAVGTSVGPGRGSAAGSVVAYCLKITNLDPIKYDLLFERFLNPDRISMPDIDIDFDDEGRYGAFQYIEETYGKDHISHVITFGTMAAKSAIKDVARISRLTIDETSRLTKMVPDKPTFEAEVEEMVKQEDGTEKKVKEKKEFKTNLKNCVKYLPELKHEFEEGSDLIKEILKYAIQLEGCVRQVGVHACAMIIGRGNLTDYIPITLATDKATKEEVWTSQYDGHYIEEVGMLKMDFLGLKTLSIIKECLSLIKQRHGIDIDIEAIPIDDKETYELYGRGDTKSVFQFESDGMKTWLQKLHPTRFEDLIAMNALYRPGPLQYIPSFVNRKNGIEPVTYDLPEMESILNDTYGVTVYQEQVMLLSQKLAGFTKGEADKLRKAMGKKQIAIIEELCEKFINGGVANGFPKEKLEKIYDDWREFAKYAFNKSHATCYAWVSYQTGYLKAHYPAEFQAANLSKNLDKQDEIKSIMDDCKKSGIKVLNPDINESYARFTVNKAGDIRFGLGGIKSFGDNIVSAIIEEREKGGIFQDIFDFAERMAGQINRKAYETLVYSGAFDSFGYSRQQFFKPDSSGDLFLDSLVRYAELYKRDTVDAANSLFGDVEEARPVRPVMPEVSEEEKANSLMMYLHKEKEFVGMYLSSHPLDKYSFEMENFTDCPLNELGDRILQCQEENKPKNVNIGGFVTSSEESTTKSGRPQYRITIEDFSGSYELRLNGKDIDRFMPKMPLNSAVFIKGNIEAFKTFPKPGQPAEPPRYTFRIMDVIMLTNVVEEYLKGFSLKISTPQLNSGFRENLVKVVKKHKGPTPLTMLLFDPNTRYRIEFLSKKFKIDVNNDFITDLRTMNIEYEIIKKA</sequence>
<reference evidence="9" key="1">
    <citation type="submission" date="2020-10" db="EMBL/GenBank/DDBJ databases">
        <authorList>
            <person name="Gilroy R."/>
        </authorList>
    </citation>
    <scope>NUCLEOTIDE SEQUENCE</scope>
    <source>
        <strain evidence="9">B1-13419</strain>
    </source>
</reference>
<evidence type="ECO:0000256" key="7">
    <source>
        <dbReference type="ARBA" id="ARBA00049244"/>
    </source>
</evidence>
<dbReference type="SMART" id="SM00481">
    <property type="entry name" value="POLIIIAc"/>
    <property type="match status" value="1"/>
</dbReference>
<dbReference type="PANTHER" id="PTHR32294:SF0">
    <property type="entry name" value="DNA POLYMERASE III SUBUNIT ALPHA"/>
    <property type="match status" value="1"/>
</dbReference>